<proteinExistence type="inferred from homology"/>
<evidence type="ECO:0000313" key="4">
    <source>
        <dbReference type="Proteomes" id="UP000253741"/>
    </source>
</evidence>
<protein>
    <recommendedName>
        <fullName evidence="2">Activator of Hsp90 ATPase homologue 1/2-like C-terminal domain-containing protein</fullName>
    </recommendedName>
</protein>
<sequence length="96" mass="10304">MAVYRALGDPEAIARWRVPAGMTCHVHAFDVREGGAFRVPLLSDVPLGTGRSASGGDTYLGRVVRLLPDERVVEELEFETADPAPLVEACGRRLGG</sequence>
<dbReference type="InterPro" id="IPR013538">
    <property type="entry name" value="ASHA1/2-like_C"/>
</dbReference>
<evidence type="ECO:0000259" key="2">
    <source>
        <dbReference type="Pfam" id="PF08327"/>
    </source>
</evidence>
<feature type="domain" description="Activator of Hsp90 ATPase homologue 1/2-like C-terminal" evidence="2">
    <location>
        <begin position="2"/>
        <end position="79"/>
    </location>
</feature>
<comment type="similarity">
    <text evidence="1">Belongs to the AHA1 family.</text>
</comment>
<reference evidence="3 4" key="1">
    <citation type="submission" date="2018-07" db="EMBL/GenBank/DDBJ databases">
        <title>Streptomyces species from bats.</title>
        <authorList>
            <person name="Dunlap C."/>
        </authorList>
    </citation>
    <scope>NUCLEOTIDE SEQUENCE [LARGE SCALE GENOMIC DNA]</scope>
    <source>
        <strain evidence="3 4">AC230</strain>
    </source>
</reference>
<evidence type="ECO:0000256" key="1">
    <source>
        <dbReference type="ARBA" id="ARBA00006817"/>
    </source>
</evidence>
<dbReference type="OrthoDB" id="9786557at2"/>
<keyword evidence="4" id="KW-1185">Reference proteome</keyword>
<dbReference type="InterPro" id="IPR023393">
    <property type="entry name" value="START-like_dom_sf"/>
</dbReference>
<dbReference type="AlphaFoldDB" id="A0A370B4C9"/>
<gene>
    <name evidence="3" type="ORF">DVH02_29085</name>
</gene>
<dbReference type="EMBL" id="QQNA01000284">
    <property type="protein sequence ID" value="RDG34713.1"/>
    <property type="molecule type" value="Genomic_DNA"/>
</dbReference>
<comment type="caution">
    <text evidence="3">The sequence shown here is derived from an EMBL/GenBank/DDBJ whole genome shotgun (WGS) entry which is preliminary data.</text>
</comment>
<dbReference type="Pfam" id="PF08327">
    <property type="entry name" value="AHSA1"/>
    <property type="match status" value="1"/>
</dbReference>
<name>A0A370B4C9_9ACTN</name>
<organism evidence="3 4">
    <name type="scientific">Streptomyces corynorhini</name>
    <dbReference type="NCBI Taxonomy" id="2282652"/>
    <lineage>
        <taxon>Bacteria</taxon>
        <taxon>Bacillati</taxon>
        <taxon>Actinomycetota</taxon>
        <taxon>Actinomycetes</taxon>
        <taxon>Kitasatosporales</taxon>
        <taxon>Streptomycetaceae</taxon>
        <taxon>Streptomyces</taxon>
    </lineage>
</organism>
<dbReference type="Proteomes" id="UP000253741">
    <property type="component" value="Unassembled WGS sequence"/>
</dbReference>
<dbReference type="SUPFAM" id="SSF55961">
    <property type="entry name" value="Bet v1-like"/>
    <property type="match status" value="1"/>
</dbReference>
<dbReference type="Gene3D" id="3.30.530.20">
    <property type="match status" value="1"/>
</dbReference>
<accession>A0A370B4C9</accession>
<evidence type="ECO:0000313" key="3">
    <source>
        <dbReference type="EMBL" id="RDG34713.1"/>
    </source>
</evidence>